<name>A0A917E495_9HYPH</name>
<evidence type="ECO:0000313" key="2">
    <source>
        <dbReference type="Proteomes" id="UP000644699"/>
    </source>
</evidence>
<dbReference type="RefSeq" id="WP_188907926.1">
    <property type="nucleotide sequence ID" value="NZ_BMIQ01000002.1"/>
</dbReference>
<proteinExistence type="predicted"/>
<dbReference type="Proteomes" id="UP000644699">
    <property type="component" value="Unassembled WGS sequence"/>
</dbReference>
<gene>
    <name evidence="1" type="ORF">GCM10011390_18520</name>
</gene>
<organism evidence="1 2">
    <name type="scientific">Aureimonas endophytica</name>
    <dbReference type="NCBI Taxonomy" id="2027858"/>
    <lineage>
        <taxon>Bacteria</taxon>
        <taxon>Pseudomonadati</taxon>
        <taxon>Pseudomonadota</taxon>
        <taxon>Alphaproteobacteria</taxon>
        <taxon>Hyphomicrobiales</taxon>
        <taxon>Aurantimonadaceae</taxon>
        <taxon>Aureimonas</taxon>
    </lineage>
</organism>
<sequence length="68" mass="7615">MSQSLTIILADYLTGRISTIEALQRSNCQAVDDLVRAARSEGDEIDEYAAQRRRDLVRHAAAGRVQRL</sequence>
<accession>A0A917E495</accession>
<evidence type="ECO:0000313" key="1">
    <source>
        <dbReference type="EMBL" id="GGE00017.1"/>
    </source>
</evidence>
<comment type="caution">
    <text evidence="1">The sequence shown here is derived from an EMBL/GenBank/DDBJ whole genome shotgun (WGS) entry which is preliminary data.</text>
</comment>
<reference evidence="1" key="1">
    <citation type="journal article" date="2014" name="Int. J. Syst. Evol. Microbiol.">
        <title>Complete genome sequence of Corynebacterium casei LMG S-19264T (=DSM 44701T), isolated from a smear-ripened cheese.</title>
        <authorList>
            <consortium name="US DOE Joint Genome Institute (JGI-PGF)"/>
            <person name="Walter F."/>
            <person name="Albersmeier A."/>
            <person name="Kalinowski J."/>
            <person name="Ruckert C."/>
        </authorList>
    </citation>
    <scope>NUCLEOTIDE SEQUENCE</scope>
    <source>
        <strain evidence="1">CGMCC 1.15367</strain>
    </source>
</reference>
<protein>
    <submittedName>
        <fullName evidence="1">Uncharacterized protein</fullName>
    </submittedName>
</protein>
<dbReference type="EMBL" id="BMIQ01000002">
    <property type="protein sequence ID" value="GGE00017.1"/>
    <property type="molecule type" value="Genomic_DNA"/>
</dbReference>
<reference evidence="1" key="2">
    <citation type="submission" date="2020-09" db="EMBL/GenBank/DDBJ databases">
        <authorList>
            <person name="Sun Q."/>
            <person name="Zhou Y."/>
        </authorList>
    </citation>
    <scope>NUCLEOTIDE SEQUENCE</scope>
    <source>
        <strain evidence="1">CGMCC 1.15367</strain>
    </source>
</reference>
<keyword evidence="2" id="KW-1185">Reference proteome</keyword>
<dbReference type="AlphaFoldDB" id="A0A917E495"/>